<dbReference type="EMBL" id="KM982403">
    <property type="protein sequence ID" value="AKI80923.1"/>
    <property type="molecule type" value="Genomic_DNA"/>
</dbReference>
<evidence type="ECO:0000313" key="4">
    <source>
        <dbReference type="Proteomes" id="UP000201519"/>
    </source>
</evidence>
<dbReference type="Gene3D" id="3.40.50.450">
    <property type="match status" value="1"/>
</dbReference>
<dbReference type="Proteomes" id="UP000240552">
    <property type="component" value="Segment"/>
</dbReference>
<accession>A0A0G2Y508</accession>
<dbReference type="RefSeq" id="YP_003986759.1">
    <property type="nucleotide sequence ID" value="NC_014649.1"/>
</dbReference>
<dbReference type="EMBL" id="JN036606">
    <property type="protein sequence ID" value="AEJ34498.1"/>
    <property type="molecule type" value="Genomic_DNA"/>
</dbReference>
<dbReference type="OrthoDB" id="20545at10239"/>
<keyword evidence="4" id="KW-1185">Reference proteome</keyword>
<protein>
    <submittedName>
        <fullName evidence="2">Uncharacterized protein R261</fullName>
    </submittedName>
</protein>
<dbReference type="Proteomes" id="UP000201519">
    <property type="component" value="Segment"/>
</dbReference>
<evidence type="ECO:0000313" key="3">
    <source>
        <dbReference type="EMBL" id="AKI80923.1"/>
    </source>
</evidence>
<evidence type="ECO:0000313" key="5">
    <source>
        <dbReference type="Proteomes" id="UP000240552"/>
    </source>
</evidence>
<organism evidence="1 4">
    <name type="scientific">Acanthamoeba polyphaga mimivirus</name>
    <name type="common">APMV</name>
    <dbReference type="NCBI Taxonomy" id="212035"/>
    <lineage>
        <taxon>Viruses</taxon>
        <taxon>Varidnaviria</taxon>
        <taxon>Bamfordvirae</taxon>
        <taxon>Nucleocytoviricota</taxon>
        <taxon>Megaviricetes</taxon>
        <taxon>Imitervirales</taxon>
        <taxon>Mimiviridae</taxon>
        <taxon>Megamimivirinae</taxon>
        <taxon>Mimivirus</taxon>
        <taxon>Mimivirus bradfordmassiliense</taxon>
    </lineage>
</organism>
<proteinExistence type="predicted"/>
<sequence length="181" mass="20612">MGKIRLAVIGVSGRNKMDFNLLSKEMFDYMIDNVEAYIKYHLETSNDKIVLVSGGSAWADHSVVKLFLEKNFAGLELYLPTEFTNGKFKDSHQGSILNNLHKHFSEQIGENSLDQIFDCILDPNCKVSVHNGFFKRNTLIAEESDHVIAFTFDEKPKGGTLDTWNKIKHNNKLNINLSIYL</sequence>
<evidence type="ECO:0000313" key="6">
    <source>
        <dbReference type="Proteomes" id="UP000274448"/>
    </source>
</evidence>
<name>A0A0G2Y508_MIMIV</name>
<dbReference type="EMBL" id="HQ336222">
    <property type="protein sequence ID" value="ADO18531.1"/>
    <property type="molecule type" value="Genomic_DNA"/>
</dbReference>
<evidence type="ECO:0000313" key="1">
    <source>
        <dbReference type="EMBL" id="ADO18531.1"/>
    </source>
</evidence>
<organismHost>
    <name type="scientific">Acanthamoeba polyphaga</name>
    <name type="common">Amoeba</name>
    <dbReference type="NCBI Taxonomy" id="5757"/>
</organismHost>
<dbReference type="KEGG" id="vg:9924870"/>
<accession>E3VZI0</accession>
<gene>
    <name evidence="1" type="primary">R261</name>
    <name evidence="2" type="ORF">MIMI_R261</name>
</gene>
<evidence type="ECO:0000313" key="2">
    <source>
        <dbReference type="EMBL" id="AEJ34498.1"/>
    </source>
</evidence>
<reference evidence="1 4" key="2">
    <citation type="journal article" date="2011" name="Virol. J.">
        <title>Breaking the 1000-gene barrier for Mimivirus using ultra-deep genome and transcriptome sequencing.</title>
        <authorList>
            <person name="Legendre M."/>
            <person name="Santini S."/>
            <person name="Rico A."/>
            <person name="Abergel C."/>
            <person name="Claverie J.M."/>
        </authorList>
    </citation>
    <scope>NUCLEOTIDE SEQUENCE [LARGE SCALE GENOMIC DNA]</scope>
</reference>
<dbReference type="GeneID" id="9924870"/>
<reference evidence="3 6" key="3">
    <citation type="submission" date="2014-10" db="EMBL/GenBank/DDBJ databases">
        <title>Pan-genome analysis of Brazilian lineage A amoebal mimiviruses.</title>
        <authorList>
            <person name="Assis F.L."/>
            <person name="Abrahao J.S."/>
            <person name="Kroon E.G."/>
            <person name="Dornas F.P."/>
            <person name="Andrade K.R."/>
            <person name="Borato P.V.M."/>
            <person name="Pilotto M.R."/>
            <person name="Benamar S."/>
            <person name="LaScola B."/>
            <person name="Colson P."/>
        </authorList>
    </citation>
    <scope>NUCLEOTIDE SEQUENCE [LARGE SCALE GENOMIC DNA]</scope>
    <source>
        <strain evidence="3 6">Amazonia</strain>
    </source>
</reference>
<dbReference type="Proteomes" id="UP000274448">
    <property type="component" value="Segment"/>
</dbReference>
<reference evidence="2 5" key="1">
    <citation type="journal article" date="2011" name="Proc. Natl. Acad. Sci. U.S.A.">
        <title>Mimivirus shows dramatic genome reduction after intraamoebal culture.</title>
        <authorList>
            <person name="Boyer M."/>
            <person name="Azza S."/>
            <person name="Barrassi L."/>
            <person name="Klose T."/>
            <person name="Campocasso A."/>
            <person name="Pagnier I."/>
            <person name="Fournous G."/>
            <person name="Borg A."/>
            <person name="Robert C."/>
            <person name="Zhang X."/>
            <person name="Desnues C."/>
            <person name="Henrissat B."/>
            <person name="Rossmann M.G."/>
            <person name="La Scola B."/>
            <person name="Raoult D."/>
        </authorList>
    </citation>
    <scope>NUCLEOTIDE SEQUENCE [LARGE SCALE GENOMIC DNA]</scope>
    <source>
        <strain evidence="2">M4</strain>
    </source>
</reference>